<protein>
    <submittedName>
        <fullName evidence="1">Uncharacterized protein</fullName>
    </submittedName>
</protein>
<sequence length="97" mass="10829">MNRINFDQIATVDLTGVTHILAVLRGGLANDGVLIWESRRSSTFHGFSSAMDDVLMSTLLVEVEATDDPRSIRDIEDALKSKETLRGKDRYGFKTSR</sequence>
<accession>A0A1G8BH73</accession>
<dbReference type="AlphaFoldDB" id="A0A1G8BH73"/>
<reference evidence="2" key="1">
    <citation type="submission" date="2016-10" db="EMBL/GenBank/DDBJ databases">
        <authorList>
            <person name="Varghese N."/>
            <person name="Submissions S."/>
        </authorList>
    </citation>
    <scope>NUCLEOTIDE SEQUENCE [LARGE SCALE GENOMIC DNA]</scope>
    <source>
        <strain evidence="2">CCM 7469</strain>
    </source>
</reference>
<evidence type="ECO:0000313" key="2">
    <source>
        <dbReference type="Proteomes" id="UP000199636"/>
    </source>
</evidence>
<keyword evidence="2" id="KW-1185">Reference proteome</keyword>
<name>A0A1G8BH73_9PSED</name>
<evidence type="ECO:0000313" key="1">
    <source>
        <dbReference type="EMBL" id="SDH32414.1"/>
    </source>
</evidence>
<proteinExistence type="predicted"/>
<organism evidence="1 2">
    <name type="scientific">Pseudomonas panipatensis</name>
    <dbReference type="NCBI Taxonomy" id="428992"/>
    <lineage>
        <taxon>Bacteria</taxon>
        <taxon>Pseudomonadati</taxon>
        <taxon>Pseudomonadota</taxon>
        <taxon>Gammaproteobacteria</taxon>
        <taxon>Pseudomonadales</taxon>
        <taxon>Pseudomonadaceae</taxon>
        <taxon>Pseudomonas</taxon>
    </lineage>
</organism>
<gene>
    <name evidence="1" type="ORF">SAMN05216272_10157</name>
</gene>
<dbReference type="RefSeq" id="WP_090259629.1">
    <property type="nucleotide sequence ID" value="NZ_FNDS01000001.1"/>
</dbReference>
<dbReference type="Proteomes" id="UP000199636">
    <property type="component" value="Unassembled WGS sequence"/>
</dbReference>
<dbReference type="EMBL" id="FNDS01000001">
    <property type="protein sequence ID" value="SDH32414.1"/>
    <property type="molecule type" value="Genomic_DNA"/>
</dbReference>